<dbReference type="EMBL" id="JAUZVZ010000011">
    <property type="protein sequence ID" value="MDP4536414.1"/>
    <property type="molecule type" value="Genomic_DNA"/>
</dbReference>
<keyword evidence="1" id="KW-0812">Transmembrane</keyword>
<feature type="transmembrane region" description="Helical" evidence="1">
    <location>
        <begin position="6"/>
        <end position="32"/>
    </location>
</feature>
<keyword evidence="4" id="KW-1185">Reference proteome</keyword>
<dbReference type="InterPro" id="IPR009288">
    <property type="entry name" value="AIG2-like_dom"/>
</dbReference>
<comment type="caution">
    <text evidence="3">The sequence shown here is derived from an EMBL/GenBank/DDBJ whole genome shotgun (WGS) entry which is preliminary data.</text>
</comment>
<protein>
    <submittedName>
        <fullName evidence="3">Gamma-glutamylcyclotransferase family protein</fullName>
    </submittedName>
</protein>
<keyword evidence="1" id="KW-0472">Membrane</keyword>
<evidence type="ECO:0000256" key="1">
    <source>
        <dbReference type="SAM" id="Phobius"/>
    </source>
</evidence>
<evidence type="ECO:0000259" key="2">
    <source>
        <dbReference type="Pfam" id="PF06094"/>
    </source>
</evidence>
<gene>
    <name evidence="3" type="ORF">Q3O60_09465</name>
</gene>
<dbReference type="CDD" id="cd06661">
    <property type="entry name" value="GGCT_like"/>
    <property type="match status" value="1"/>
</dbReference>
<dbReference type="Gene3D" id="3.10.490.10">
    <property type="entry name" value="Gamma-glutamyl cyclotransferase-like"/>
    <property type="match status" value="1"/>
</dbReference>
<dbReference type="RefSeq" id="WP_305893679.1">
    <property type="nucleotide sequence ID" value="NZ_JAUZVZ010000011.1"/>
</dbReference>
<dbReference type="InterPro" id="IPR013024">
    <property type="entry name" value="GGCT-like"/>
</dbReference>
<sequence>MNTSVIFRFISMIVITTTGLLLATWCLLWLYLLGPLGYTAPEPVDYSAETYHVFAYGTLKQPWIRRFIIGRSVDVHEDSLSGYQRHGLDLQVEPKEVTTGLRFAVTSTEMQRLDRYERLGVRYQREHMQLDSGLDAWVYRRIAVE</sequence>
<name>A0ABT9GZD0_9GAMM</name>
<dbReference type="SUPFAM" id="SSF110857">
    <property type="entry name" value="Gamma-glutamyl cyclotransferase-like"/>
    <property type="match status" value="1"/>
</dbReference>
<dbReference type="Pfam" id="PF06094">
    <property type="entry name" value="GGACT"/>
    <property type="match status" value="1"/>
</dbReference>
<dbReference type="Proteomes" id="UP001231616">
    <property type="component" value="Unassembled WGS sequence"/>
</dbReference>
<proteinExistence type="predicted"/>
<reference evidence="3 4" key="1">
    <citation type="submission" date="2023-08" db="EMBL/GenBank/DDBJ databases">
        <authorList>
            <person name="Joshi A."/>
            <person name="Thite S."/>
        </authorList>
    </citation>
    <scope>NUCLEOTIDE SEQUENCE [LARGE SCALE GENOMIC DNA]</scope>
    <source>
        <strain evidence="3 4">AC40</strain>
    </source>
</reference>
<evidence type="ECO:0000313" key="3">
    <source>
        <dbReference type="EMBL" id="MDP4536414.1"/>
    </source>
</evidence>
<feature type="domain" description="Gamma-glutamylcyclotransferase AIG2-like" evidence="2">
    <location>
        <begin position="53"/>
        <end position="139"/>
    </location>
</feature>
<keyword evidence="1" id="KW-1133">Transmembrane helix</keyword>
<accession>A0ABT9GZD0</accession>
<evidence type="ECO:0000313" key="4">
    <source>
        <dbReference type="Proteomes" id="UP001231616"/>
    </source>
</evidence>
<dbReference type="InterPro" id="IPR036568">
    <property type="entry name" value="GGCT-like_sf"/>
</dbReference>
<organism evidence="3 4">
    <name type="scientific">Alkalimonas collagenimarina</name>
    <dbReference type="NCBI Taxonomy" id="400390"/>
    <lineage>
        <taxon>Bacteria</taxon>
        <taxon>Pseudomonadati</taxon>
        <taxon>Pseudomonadota</taxon>
        <taxon>Gammaproteobacteria</taxon>
        <taxon>Alkalimonas</taxon>
    </lineage>
</organism>